<organism evidence="1">
    <name type="scientific">Arundo donax</name>
    <name type="common">Giant reed</name>
    <name type="synonym">Donax arundinaceus</name>
    <dbReference type="NCBI Taxonomy" id="35708"/>
    <lineage>
        <taxon>Eukaryota</taxon>
        <taxon>Viridiplantae</taxon>
        <taxon>Streptophyta</taxon>
        <taxon>Embryophyta</taxon>
        <taxon>Tracheophyta</taxon>
        <taxon>Spermatophyta</taxon>
        <taxon>Magnoliopsida</taxon>
        <taxon>Liliopsida</taxon>
        <taxon>Poales</taxon>
        <taxon>Poaceae</taxon>
        <taxon>PACMAD clade</taxon>
        <taxon>Arundinoideae</taxon>
        <taxon>Arundineae</taxon>
        <taxon>Arundo</taxon>
    </lineage>
</organism>
<reference evidence="1" key="1">
    <citation type="submission" date="2014-09" db="EMBL/GenBank/DDBJ databases">
        <authorList>
            <person name="Magalhaes I.L.F."/>
            <person name="Oliveira U."/>
            <person name="Santos F.R."/>
            <person name="Vidigal T.H.D.A."/>
            <person name="Brescovit A.D."/>
            <person name="Santos A.J."/>
        </authorList>
    </citation>
    <scope>NUCLEOTIDE SEQUENCE</scope>
    <source>
        <tissue evidence="1">Shoot tissue taken approximately 20 cm above the soil surface</tissue>
    </source>
</reference>
<name>A0A0A8Y0L8_ARUDO</name>
<dbReference type="AlphaFoldDB" id="A0A0A8Y0L8"/>
<sequence length="20" mass="2152">MCSAYKVNIPGAPLLIHPKV</sequence>
<reference evidence="1" key="2">
    <citation type="journal article" date="2015" name="Data Brief">
        <title>Shoot transcriptome of the giant reed, Arundo donax.</title>
        <authorList>
            <person name="Barrero R.A."/>
            <person name="Guerrero F.D."/>
            <person name="Moolhuijzen P."/>
            <person name="Goolsby J.A."/>
            <person name="Tidwell J."/>
            <person name="Bellgard S.E."/>
            <person name="Bellgard M.I."/>
        </authorList>
    </citation>
    <scope>NUCLEOTIDE SEQUENCE</scope>
    <source>
        <tissue evidence="1">Shoot tissue taken approximately 20 cm above the soil surface</tissue>
    </source>
</reference>
<accession>A0A0A8Y0L8</accession>
<evidence type="ECO:0000313" key="1">
    <source>
        <dbReference type="EMBL" id="JAD18490.1"/>
    </source>
</evidence>
<dbReference type="EMBL" id="GBRH01279405">
    <property type="protein sequence ID" value="JAD18490.1"/>
    <property type="molecule type" value="Transcribed_RNA"/>
</dbReference>
<proteinExistence type="predicted"/>
<protein>
    <submittedName>
        <fullName evidence="1">Uncharacterized protein</fullName>
    </submittedName>
</protein>